<dbReference type="AlphaFoldDB" id="A0AAV0KHG7"/>
<dbReference type="Gene3D" id="3.40.50.300">
    <property type="entry name" value="P-loop containing nucleotide triphosphate hydrolases"/>
    <property type="match status" value="1"/>
</dbReference>
<keyword evidence="3" id="KW-0067">ATP-binding</keyword>
<dbReference type="InterPro" id="IPR004948">
    <property type="entry name" value="Nuc-triphosphatase_THEP1"/>
</dbReference>
<dbReference type="GO" id="GO:0017111">
    <property type="term" value="F:ribonucleoside triphosphate phosphatase activity"/>
    <property type="evidence" value="ECO:0007669"/>
    <property type="project" value="InterPro"/>
</dbReference>
<dbReference type="InterPro" id="IPR027417">
    <property type="entry name" value="P-loop_NTPase"/>
</dbReference>
<dbReference type="Proteomes" id="UP001154282">
    <property type="component" value="Unassembled WGS sequence"/>
</dbReference>
<comment type="caution">
    <text evidence="4">The sequence shown here is derived from an EMBL/GenBank/DDBJ whole genome shotgun (WGS) entry which is preliminary data.</text>
</comment>
<dbReference type="EMBL" id="CAMGYJ010000005">
    <property type="protein sequence ID" value="CAI0421809.1"/>
    <property type="molecule type" value="Genomic_DNA"/>
</dbReference>
<proteinExistence type="predicted"/>
<evidence type="ECO:0000313" key="4">
    <source>
        <dbReference type="EMBL" id="CAI0421809.1"/>
    </source>
</evidence>
<accession>A0AAV0KHG7</accession>
<dbReference type="PANTHER" id="PTHR43146:SF1">
    <property type="entry name" value="CANCER-RELATED NUCLEOSIDE-TRIPHOSPHATASE"/>
    <property type="match status" value="1"/>
</dbReference>
<organism evidence="4 5">
    <name type="scientific">Linum tenue</name>
    <dbReference type="NCBI Taxonomy" id="586396"/>
    <lineage>
        <taxon>Eukaryota</taxon>
        <taxon>Viridiplantae</taxon>
        <taxon>Streptophyta</taxon>
        <taxon>Embryophyta</taxon>
        <taxon>Tracheophyta</taxon>
        <taxon>Spermatophyta</taxon>
        <taxon>Magnoliopsida</taxon>
        <taxon>eudicotyledons</taxon>
        <taxon>Gunneridae</taxon>
        <taxon>Pentapetalae</taxon>
        <taxon>rosids</taxon>
        <taxon>fabids</taxon>
        <taxon>Malpighiales</taxon>
        <taxon>Linaceae</taxon>
        <taxon>Linum</taxon>
    </lineage>
</organism>
<keyword evidence="5" id="KW-1185">Reference proteome</keyword>
<evidence type="ECO:0000256" key="3">
    <source>
        <dbReference type="ARBA" id="ARBA00022840"/>
    </source>
</evidence>
<keyword evidence="1" id="KW-0547">Nucleotide-binding</keyword>
<evidence type="ECO:0000313" key="5">
    <source>
        <dbReference type="Proteomes" id="UP001154282"/>
    </source>
</evidence>
<evidence type="ECO:0000256" key="2">
    <source>
        <dbReference type="ARBA" id="ARBA00022801"/>
    </source>
</evidence>
<evidence type="ECO:0000256" key="1">
    <source>
        <dbReference type="ARBA" id="ARBA00022741"/>
    </source>
</evidence>
<keyword evidence="2" id="KW-0378">Hydrolase</keyword>
<sequence>MRLVEALKLSRPNLNVRGFYTREVRRGSERVGFEVVTLDGRTAPLSSISISTFVSLLCKLPFPFFFFYAFSFSNWSLFLPLSANYLGQSRLDGQLLASTKSTSHPSSLSHCPSCR</sequence>
<dbReference type="PANTHER" id="PTHR43146">
    <property type="entry name" value="CANCER-RELATED NUCLEOSIDE-TRIPHOSPHATASE"/>
    <property type="match status" value="1"/>
</dbReference>
<dbReference type="Pfam" id="PF03266">
    <property type="entry name" value="NTPase_1"/>
    <property type="match status" value="1"/>
</dbReference>
<reference evidence="4" key="1">
    <citation type="submission" date="2022-08" db="EMBL/GenBank/DDBJ databases">
        <authorList>
            <person name="Gutierrez-Valencia J."/>
        </authorList>
    </citation>
    <scope>NUCLEOTIDE SEQUENCE</scope>
</reference>
<protein>
    <submittedName>
        <fullName evidence="4">Uncharacterized protein</fullName>
    </submittedName>
</protein>
<dbReference type="GO" id="GO:0005524">
    <property type="term" value="F:ATP binding"/>
    <property type="evidence" value="ECO:0007669"/>
    <property type="project" value="UniProtKB-KW"/>
</dbReference>
<gene>
    <name evidence="4" type="ORF">LITE_LOCUS18924</name>
</gene>
<name>A0AAV0KHG7_9ROSI</name>